<sequence>MHQPAPARRIQAIDLARGLALIAMAVYHFAWDLEFFGYAEPGMTAVGGWKFFARSIASSFLFLVGVSLFLAHANGVRWTGFWRRLLLVAGAAAAITLVTWIATPDNFIFFGILHQIALASLLGLLFVGLPWPLVLVIAVAVIALPFWFATPALDAPLWWWTGLSEYRPRSNDYVPLFPWFGAVLCGIAVAGAARQAGILDRLARLEFPRWTGLLDFAGRHSLAFYLLHQPVLIGCVFLFAQVFPPARETPQVQFRQACEATCSAERSEEFCSFYCVCVLDAVERENMLDAVFSSDQNGTTRGRLTEMADICTVDTMQRLDEGGSQ</sequence>
<feature type="transmembrane region" description="Helical" evidence="1">
    <location>
        <begin position="51"/>
        <end position="73"/>
    </location>
</feature>
<name>A0A1L3SRX3_9HYPH</name>
<dbReference type="Proteomes" id="UP000182840">
    <property type="component" value="Chromosome"/>
</dbReference>
<evidence type="ECO:0000259" key="2">
    <source>
        <dbReference type="Pfam" id="PF07786"/>
    </source>
</evidence>
<evidence type="ECO:0000313" key="4">
    <source>
        <dbReference type="Proteomes" id="UP000182840"/>
    </source>
</evidence>
<feature type="transmembrane region" description="Helical" evidence="1">
    <location>
        <begin position="12"/>
        <end position="31"/>
    </location>
</feature>
<protein>
    <recommendedName>
        <fullName evidence="2">Heparan-alpha-glucosaminide N-acetyltransferase catalytic domain-containing protein</fullName>
    </recommendedName>
</protein>
<proteinExistence type="predicted"/>
<dbReference type="RefSeq" id="WP_072604643.1">
    <property type="nucleotide sequence ID" value="NZ_CP018171.1"/>
</dbReference>
<gene>
    <name evidence="3" type="ORF">BSQ44_12615</name>
</gene>
<dbReference type="OrthoDB" id="9807591at2"/>
<dbReference type="KEGG" id="meso:BSQ44_12615"/>
<feature type="transmembrane region" description="Helical" evidence="1">
    <location>
        <begin position="108"/>
        <end position="126"/>
    </location>
</feature>
<feature type="transmembrane region" description="Helical" evidence="1">
    <location>
        <begin position="222"/>
        <end position="243"/>
    </location>
</feature>
<keyword evidence="1" id="KW-0472">Membrane</keyword>
<feature type="transmembrane region" description="Helical" evidence="1">
    <location>
        <begin position="85"/>
        <end position="102"/>
    </location>
</feature>
<evidence type="ECO:0000256" key="1">
    <source>
        <dbReference type="SAM" id="Phobius"/>
    </source>
</evidence>
<evidence type="ECO:0000313" key="3">
    <source>
        <dbReference type="EMBL" id="APH72111.1"/>
    </source>
</evidence>
<feature type="transmembrane region" description="Helical" evidence="1">
    <location>
        <begin position="173"/>
        <end position="193"/>
    </location>
</feature>
<keyword evidence="1" id="KW-1133">Transmembrane helix</keyword>
<feature type="domain" description="Heparan-alpha-glucosaminide N-acetyltransferase catalytic" evidence="2">
    <location>
        <begin position="9"/>
        <end position="230"/>
    </location>
</feature>
<dbReference type="STRING" id="1670800.BSQ44_12615"/>
<dbReference type="AlphaFoldDB" id="A0A1L3SRX3"/>
<dbReference type="EMBL" id="CP018171">
    <property type="protein sequence ID" value="APH72111.1"/>
    <property type="molecule type" value="Genomic_DNA"/>
</dbReference>
<dbReference type="Pfam" id="PF07786">
    <property type="entry name" value="HGSNAT_cat"/>
    <property type="match status" value="1"/>
</dbReference>
<reference evidence="4" key="1">
    <citation type="submission" date="2016-11" db="EMBL/GenBank/DDBJ databases">
        <title>Mesorhizobium oceanicum sp. nov., isolated from deep seawater in South China Sea.</title>
        <authorList>
            <person name="Fu G.-Y."/>
        </authorList>
    </citation>
    <scope>NUCLEOTIDE SEQUENCE [LARGE SCALE GENOMIC DNA]</scope>
    <source>
        <strain evidence="4">B7</strain>
    </source>
</reference>
<keyword evidence="4" id="KW-1185">Reference proteome</keyword>
<feature type="transmembrane region" description="Helical" evidence="1">
    <location>
        <begin position="133"/>
        <end position="153"/>
    </location>
</feature>
<accession>A0A1L3SRX3</accession>
<dbReference type="InterPro" id="IPR012429">
    <property type="entry name" value="HGSNAT_cat"/>
</dbReference>
<organism evidence="3 4">
    <name type="scientific">Aquibium oceanicum</name>
    <dbReference type="NCBI Taxonomy" id="1670800"/>
    <lineage>
        <taxon>Bacteria</taxon>
        <taxon>Pseudomonadati</taxon>
        <taxon>Pseudomonadota</taxon>
        <taxon>Alphaproteobacteria</taxon>
        <taxon>Hyphomicrobiales</taxon>
        <taxon>Phyllobacteriaceae</taxon>
        <taxon>Aquibium</taxon>
    </lineage>
</organism>
<keyword evidence="1" id="KW-0812">Transmembrane</keyword>